<dbReference type="Gene3D" id="1.10.287.950">
    <property type="entry name" value="Methyl-accepting chemotaxis protein"/>
    <property type="match status" value="1"/>
</dbReference>
<dbReference type="STRING" id="156994.SAMN04488028_101608"/>
<dbReference type="RefSeq" id="WP_073119281.1">
    <property type="nucleotide sequence ID" value="NZ_FRAA01000001.1"/>
</dbReference>
<dbReference type="InterPro" id="IPR013656">
    <property type="entry name" value="PAS_4"/>
</dbReference>
<feature type="transmembrane region" description="Helical" evidence="4">
    <location>
        <begin position="12"/>
        <end position="32"/>
    </location>
</feature>
<evidence type="ECO:0000259" key="6">
    <source>
        <dbReference type="PROSITE" id="PS50112"/>
    </source>
</evidence>
<dbReference type="SMART" id="SM00304">
    <property type="entry name" value="HAMP"/>
    <property type="match status" value="2"/>
</dbReference>
<dbReference type="Pfam" id="PF00015">
    <property type="entry name" value="MCPsignal"/>
    <property type="match status" value="1"/>
</dbReference>
<evidence type="ECO:0000259" key="8">
    <source>
        <dbReference type="PROSITE" id="PS50885"/>
    </source>
</evidence>
<dbReference type="InterPro" id="IPR000700">
    <property type="entry name" value="PAS-assoc_C"/>
</dbReference>
<comment type="similarity">
    <text evidence="2">Belongs to the methyl-accepting chemotaxis (MCP) protein family.</text>
</comment>
<dbReference type="PROSITE" id="PS50113">
    <property type="entry name" value="PAC"/>
    <property type="match status" value="2"/>
</dbReference>
<feature type="domain" description="PAC" evidence="7">
    <location>
        <begin position="1066"/>
        <end position="1120"/>
    </location>
</feature>
<reference evidence="10" key="1">
    <citation type="submission" date="2016-11" db="EMBL/GenBank/DDBJ databases">
        <authorList>
            <person name="Varghese N."/>
            <person name="Submissions S."/>
        </authorList>
    </citation>
    <scope>NUCLEOTIDE SEQUENCE [LARGE SCALE GENOMIC DNA]</scope>
    <source>
        <strain evidence="10">DSM 26134</strain>
    </source>
</reference>
<dbReference type="AlphaFoldDB" id="A0A1M6KKI1"/>
<dbReference type="Proteomes" id="UP000184474">
    <property type="component" value="Unassembled WGS sequence"/>
</dbReference>
<name>A0A1M6KKI1_REIAG</name>
<feature type="domain" description="HAMP" evidence="8">
    <location>
        <begin position="480"/>
        <end position="528"/>
    </location>
</feature>
<dbReference type="GO" id="GO:0016020">
    <property type="term" value="C:membrane"/>
    <property type="evidence" value="ECO:0007669"/>
    <property type="project" value="InterPro"/>
</dbReference>
<dbReference type="SUPFAM" id="SSF58104">
    <property type="entry name" value="Methyl-accepting chemotaxis protein (MCP) signaling domain"/>
    <property type="match status" value="1"/>
</dbReference>
<evidence type="ECO:0000259" key="7">
    <source>
        <dbReference type="PROSITE" id="PS50113"/>
    </source>
</evidence>
<dbReference type="InterPro" id="IPR035965">
    <property type="entry name" value="PAS-like_dom_sf"/>
</dbReference>
<dbReference type="Gene3D" id="1.20.120.1530">
    <property type="match status" value="1"/>
</dbReference>
<organism evidence="9 10">
    <name type="scientific">Reichenbachiella agariperforans</name>
    <dbReference type="NCBI Taxonomy" id="156994"/>
    <lineage>
        <taxon>Bacteria</taxon>
        <taxon>Pseudomonadati</taxon>
        <taxon>Bacteroidota</taxon>
        <taxon>Cytophagia</taxon>
        <taxon>Cytophagales</taxon>
        <taxon>Reichenbachiellaceae</taxon>
        <taxon>Reichenbachiella</taxon>
    </lineage>
</organism>
<feature type="domain" description="PAS" evidence="6">
    <location>
        <begin position="994"/>
        <end position="1035"/>
    </location>
</feature>
<evidence type="ECO:0000256" key="3">
    <source>
        <dbReference type="PROSITE-ProRule" id="PRU00284"/>
    </source>
</evidence>
<accession>A0A1M6KKI1</accession>
<evidence type="ECO:0000259" key="5">
    <source>
        <dbReference type="PROSITE" id="PS50111"/>
    </source>
</evidence>
<dbReference type="SUPFAM" id="SSF55785">
    <property type="entry name" value="PYP-like sensor domain (PAS domain)"/>
    <property type="match status" value="2"/>
</dbReference>
<dbReference type="PROSITE" id="PS50111">
    <property type="entry name" value="CHEMOTAXIS_TRANSDUC_2"/>
    <property type="match status" value="1"/>
</dbReference>
<dbReference type="InterPro" id="IPR000014">
    <property type="entry name" value="PAS"/>
</dbReference>
<protein>
    <submittedName>
        <fullName evidence="9">Methyl-accepting chemotaxis sensory transducer with Pas/Pac sensor</fullName>
    </submittedName>
</protein>
<evidence type="ECO:0000313" key="9">
    <source>
        <dbReference type="EMBL" id="SHJ59331.1"/>
    </source>
</evidence>
<dbReference type="CDD" id="cd11386">
    <property type="entry name" value="MCP_signal"/>
    <property type="match status" value="1"/>
</dbReference>
<dbReference type="GO" id="GO:0007165">
    <property type="term" value="P:signal transduction"/>
    <property type="evidence" value="ECO:0007669"/>
    <property type="project" value="UniProtKB-KW"/>
</dbReference>
<dbReference type="PANTHER" id="PTHR32089">
    <property type="entry name" value="METHYL-ACCEPTING CHEMOTAXIS PROTEIN MCPB"/>
    <property type="match status" value="1"/>
</dbReference>
<dbReference type="Gene3D" id="3.30.450.20">
    <property type="entry name" value="PAS domain"/>
    <property type="match status" value="4"/>
</dbReference>
<dbReference type="InterPro" id="IPR004089">
    <property type="entry name" value="MCPsignal_dom"/>
</dbReference>
<evidence type="ECO:0000313" key="10">
    <source>
        <dbReference type="Proteomes" id="UP000184474"/>
    </source>
</evidence>
<dbReference type="Pfam" id="PF18947">
    <property type="entry name" value="HAMP_2"/>
    <property type="match status" value="1"/>
</dbReference>
<dbReference type="CDD" id="cd12913">
    <property type="entry name" value="PDC1_MCP_like"/>
    <property type="match status" value="1"/>
</dbReference>
<evidence type="ECO:0000256" key="4">
    <source>
        <dbReference type="SAM" id="Phobius"/>
    </source>
</evidence>
<feature type="domain" description="HAMP" evidence="8">
    <location>
        <begin position="399"/>
        <end position="436"/>
    </location>
</feature>
<dbReference type="PROSITE" id="PS50885">
    <property type="entry name" value="HAMP"/>
    <property type="match status" value="2"/>
</dbReference>
<keyword evidence="4" id="KW-0472">Membrane</keyword>
<dbReference type="Pfam" id="PF08448">
    <property type="entry name" value="PAS_4"/>
    <property type="match status" value="2"/>
</dbReference>
<sequence length="1120" mass="124087">MLKDMNIRGKLIFLVLGVAIGIYAVTLTYVGYNMREKSIHDAEQLLNSVAKEKSNEIKAQLNDVMSSIRAMAVIIESYATRPADERKVLQEDLMFSVLEEYPLYESTWLSWELTAIDTTWTKPYGRERTTCYLENGQRNTTITMLNLDGDDQGSLYLDTKIKKKETISPPYTYDSYDVNSNDLILGTSPIVPIVDDMGNYMGMIGSDMSLNEFKEMSQLNGFEGGYTFLAAYDGTLVSYPQDSLINTNIDDLPINQSLDFRMSDLIQDSDFASFTVYDEVLGDKIYVALSALNIGRSEEPWFVVTVVPYTAITASFVSTLRNTIIVGILGMILLTYIVYNYSNQITVAIERTHRVLQNLSVGQLDSSDLEIDEKNNELSQMQSLMNKLIYDLRDKTDFAKAIGQGDLDREYTPSGEKDELGHALLMMRGNLREALEDINTVIYEAGEEGNLSARINTETKVGAWSGLGERVNNLIESFYKPLMRFNRLLGAMAAGDLTLRYSDAAKGDIKKMADNMNLAMENLDGLMHQIAQSAIFVEESSAEMRGSSEEMSTNTREIASAISQMSHGAQTQVSKVDESSNLIEAILTSSNEMGQKAETINEAAKAGLISSEKGKEMVNRVMYNMGDISAFSSQTNDSIKVLADRSKEIARVLGVITDIASQTNLLALNAAIEAAQAGDAGRGFAVVAEEIRKLAEGSRKSAQEIEKLVTDVQADTLEATKVIEVMISSVQSGEETSKEAASVFTEILDSSNSTLSYSEEILNSAKSQTEGINNVVSIIEGVVVIAEQTAAGTEEVASSATELSSGMETYNEKSLKLSEIAEKLKDGISMVKLSGTATENTAIFKMKEAYEKEKYLLDALLNYMPDTIYFKDLDSKFIRNSVSHAKQFGLDDPKGLVGKSDFDYFGEHAKQAYDDEQKIIQTGQPLLNQIQKEDMHDGKVSYGSTTKMPLIDLDGNIVGTFGITRDVTELKASEIKFDKQAQELKEKEAAYQKEKSLLDSLLEYMPDAIYFKDLNSKFIRASKTVAKLVGLNDKDEVIGKSDFDYYDKDLAQAWFEHEQKIIKSGKGVENDISENRLPSGEIIYVTNTKVPLMDVDGKVIGTMGISREITEGMKNKLSKY</sequence>
<keyword evidence="4" id="KW-1133">Transmembrane helix</keyword>
<feature type="domain" description="Methyl-accepting transducer" evidence="5">
    <location>
        <begin position="547"/>
        <end position="804"/>
    </location>
</feature>
<evidence type="ECO:0000256" key="2">
    <source>
        <dbReference type="ARBA" id="ARBA00029447"/>
    </source>
</evidence>
<dbReference type="PANTHER" id="PTHR32089:SF112">
    <property type="entry name" value="LYSOZYME-LIKE PROTEIN-RELATED"/>
    <property type="match status" value="1"/>
</dbReference>
<evidence type="ECO:0000256" key="1">
    <source>
        <dbReference type="ARBA" id="ARBA00023224"/>
    </source>
</evidence>
<dbReference type="SMART" id="SM00283">
    <property type="entry name" value="MA"/>
    <property type="match status" value="1"/>
</dbReference>
<keyword evidence="4" id="KW-0812">Transmembrane</keyword>
<proteinExistence type="inferred from homology"/>
<dbReference type="PROSITE" id="PS50112">
    <property type="entry name" value="PAS"/>
    <property type="match status" value="1"/>
</dbReference>
<feature type="domain" description="PAC" evidence="7">
    <location>
        <begin position="924"/>
        <end position="979"/>
    </location>
</feature>
<dbReference type="InterPro" id="IPR003660">
    <property type="entry name" value="HAMP_dom"/>
</dbReference>
<keyword evidence="1 3" id="KW-0807">Transducer</keyword>
<keyword evidence="10" id="KW-1185">Reference proteome</keyword>
<gene>
    <name evidence="9" type="ORF">SAMN04488028_101608</name>
</gene>
<dbReference type="NCBIfam" id="TIGR00229">
    <property type="entry name" value="sensory_box"/>
    <property type="match status" value="2"/>
</dbReference>
<dbReference type="SMART" id="SM00091">
    <property type="entry name" value="PAS"/>
    <property type="match status" value="2"/>
</dbReference>
<dbReference type="EMBL" id="FRAA01000001">
    <property type="protein sequence ID" value="SHJ59331.1"/>
    <property type="molecule type" value="Genomic_DNA"/>
</dbReference>